<feature type="region of interest" description="Disordered" evidence="5">
    <location>
        <begin position="798"/>
        <end position="822"/>
    </location>
</feature>
<dbReference type="InterPro" id="IPR013689">
    <property type="entry name" value="RNA_helicase_ATP-dep_HrpB_C"/>
</dbReference>
<dbReference type="PROSITE" id="PS51194">
    <property type="entry name" value="HELICASE_CTER"/>
    <property type="match status" value="1"/>
</dbReference>
<dbReference type="InterPro" id="IPR011545">
    <property type="entry name" value="DEAD/DEAH_box_helicase_dom"/>
</dbReference>
<keyword evidence="2 8" id="KW-0378">Hydrolase</keyword>
<dbReference type="InterPro" id="IPR048333">
    <property type="entry name" value="HA2_WH"/>
</dbReference>
<gene>
    <name evidence="8" type="primary">hrpB</name>
    <name evidence="8" type="ORF">FCN80_01770</name>
</gene>
<dbReference type="InterPro" id="IPR014001">
    <property type="entry name" value="Helicase_ATP-bd"/>
</dbReference>
<dbReference type="SMART" id="SM00487">
    <property type="entry name" value="DEXDc"/>
    <property type="match status" value="1"/>
</dbReference>
<feature type="domain" description="Helicase ATP-binding" evidence="6">
    <location>
        <begin position="23"/>
        <end position="186"/>
    </location>
</feature>
<dbReference type="SMART" id="SM00490">
    <property type="entry name" value="HELICc"/>
    <property type="match status" value="1"/>
</dbReference>
<dbReference type="EMBL" id="SZPQ01000001">
    <property type="protein sequence ID" value="TKI08804.1"/>
    <property type="molecule type" value="Genomic_DNA"/>
</dbReference>
<dbReference type="Gene3D" id="1.20.120.1080">
    <property type="match status" value="1"/>
</dbReference>
<dbReference type="PIRSF" id="PIRSF005496">
    <property type="entry name" value="ATP_hel_hrpB"/>
    <property type="match status" value="1"/>
</dbReference>
<dbReference type="CDD" id="cd18791">
    <property type="entry name" value="SF2_C_RHA"/>
    <property type="match status" value="1"/>
</dbReference>
<evidence type="ECO:0000256" key="1">
    <source>
        <dbReference type="ARBA" id="ARBA00022741"/>
    </source>
</evidence>
<comment type="caution">
    <text evidence="8">The sequence shown here is derived from an EMBL/GenBank/DDBJ whole genome shotgun (WGS) entry which is preliminary data.</text>
</comment>
<dbReference type="Pfam" id="PF00271">
    <property type="entry name" value="Helicase_C"/>
    <property type="match status" value="1"/>
</dbReference>
<evidence type="ECO:0000313" key="9">
    <source>
        <dbReference type="Proteomes" id="UP000305202"/>
    </source>
</evidence>
<dbReference type="Gene3D" id="3.40.50.300">
    <property type="entry name" value="P-loop containing nucleotide triphosphate hydrolases"/>
    <property type="match status" value="2"/>
</dbReference>
<dbReference type="GO" id="GO:0003724">
    <property type="term" value="F:RNA helicase activity"/>
    <property type="evidence" value="ECO:0007669"/>
    <property type="project" value="UniProtKB-EC"/>
</dbReference>
<keyword evidence="3 8" id="KW-0347">Helicase</keyword>
<evidence type="ECO:0000259" key="7">
    <source>
        <dbReference type="PROSITE" id="PS51194"/>
    </source>
</evidence>
<dbReference type="InterPro" id="IPR049614">
    <property type="entry name" value="HrpB_DEXH"/>
</dbReference>
<evidence type="ECO:0000256" key="2">
    <source>
        <dbReference type="ARBA" id="ARBA00022801"/>
    </source>
</evidence>
<dbReference type="SMART" id="SM00847">
    <property type="entry name" value="HA2"/>
    <property type="match status" value="1"/>
</dbReference>
<dbReference type="InterPro" id="IPR007502">
    <property type="entry name" value="Helicase-assoc_dom"/>
</dbReference>
<organism evidence="8 9">
    <name type="scientific">Martelella alba</name>
    <dbReference type="NCBI Taxonomy" id="2590451"/>
    <lineage>
        <taxon>Bacteria</taxon>
        <taxon>Pseudomonadati</taxon>
        <taxon>Pseudomonadota</taxon>
        <taxon>Alphaproteobacteria</taxon>
        <taxon>Hyphomicrobiales</taxon>
        <taxon>Aurantimonadaceae</taxon>
        <taxon>Martelella</taxon>
    </lineage>
</organism>
<feature type="compositionally biased region" description="Basic residues" evidence="5">
    <location>
        <begin position="812"/>
        <end position="822"/>
    </location>
</feature>
<dbReference type="Pfam" id="PF08482">
    <property type="entry name" value="HrpB_C"/>
    <property type="match status" value="1"/>
</dbReference>
<keyword evidence="1" id="KW-0547">Nucleotide-binding</keyword>
<protein>
    <submittedName>
        <fullName evidence="8">ATP-dependent helicase HrpB</fullName>
        <ecNumber evidence="8">3.6.4.13</ecNumber>
    </submittedName>
</protein>
<dbReference type="InterPro" id="IPR027417">
    <property type="entry name" value="P-loop_NTPase"/>
</dbReference>
<evidence type="ECO:0000313" key="8">
    <source>
        <dbReference type="EMBL" id="TKI08804.1"/>
    </source>
</evidence>
<dbReference type="CDD" id="cd17990">
    <property type="entry name" value="DEXHc_HrpB"/>
    <property type="match status" value="1"/>
</dbReference>
<dbReference type="InterPro" id="IPR010225">
    <property type="entry name" value="HrpB"/>
</dbReference>
<dbReference type="NCBIfam" id="NF008662">
    <property type="entry name" value="PRK11664.1"/>
    <property type="match status" value="1"/>
</dbReference>
<evidence type="ECO:0000256" key="4">
    <source>
        <dbReference type="ARBA" id="ARBA00022840"/>
    </source>
</evidence>
<accession>A0ABY2SRF9</accession>
<dbReference type="GO" id="GO:0016787">
    <property type="term" value="F:hydrolase activity"/>
    <property type="evidence" value="ECO:0007669"/>
    <property type="project" value="UniProtKB-KW"/>
</dbReference>
<feature type="domain" description="Helicase C-terminal" evidence="7">
    <location>
        <begin position="204"/>
        <end position="377"/>
    </location>
</feature>
<dbReference type="SUPFAM" id="SSF52540">
    <property type="entry name" value="P-loop containing nucleoside triphosphate hydrolases"/>
    <property type="match status" value="1"/>
</dbReference>
<dbReference type="InterPro" id="IPR001650">
    <property type="entry name" value="Helicase_C-like"/>
</dbReference>
<evidence type="ECO:0000259" key="6">
    <source>
        <dbReference type="PROSITE" id="PS51192"/>
    </source>
</evidence>
<name>A0ABY2SRF9_9HYPH</name>
<keyword evidence="4" id="KW-0067">ATP-binding</keyword>
<evidence type="ECO:0000256" key="5">
    <source>
        <dbReference type="SAM" id="MobiDB-lite"/>
    </source>
</evidence>
<dbReference type="Pfam" id="PF04408">
    <property type="entry name" value="WHD_HA2"/>
    <property type="match status" value="1"/>
</dbReference>
<dbReference type="NCBIfam" id="TIGR01970">
    <property type="entry name" value="DEAH_box_HrpB"/>
    <property type="match status" value="1"/>
</dbReference>
<dbReference type="PROSITE" id="PS51192">
    <property type="entry name" value="HELICASE_ATP_BIND_1"/>
    <property type="match status" value="1"/>
</dbReference>
<dbReference type="Pfam" id="PF00270">
    <property type="entry name" value="DEAD"/>
    <property type="match status" value="1"/>
</dbReference>
<feature type="compositionally biased region" description="Basic and acidic residues" evidence="5">
    <location>
        <begin position="798"/>
        <end position="808"/>
    </location>
</feature>
<sequence>MLTHSIGDAVTSLPVGEVTEALLAAIRDFPQVLLHAPTGAGKSTWLPLELLGRAGLPGRIIMLEPRRLAARTIALRLAEQLGQTVGGTVGYRMRAESRVGEDTRLEVVTEGILTRMLQHDPELTGVSLVILDEFHERSLQADLALALLLDVQRGLREDLKILLMSATLDDKRLLALLPSAPVIRSAGRSFPVTREYHPLPAQAPLDQAIAVAVTQMLQSYAGSLLLFLPGVSEILRVRTALADRVAADVDLCPLYGALSIEEQQRAIRPASPGRRKVVLSTNIAETSLTIDGIRLVADSGLERVGEFDPRSGLGRLQTQRISQASMAQRAGRAGRLAPGVCWHLFSGAIAERSPEYAQPEILRGDLGGLCLELLQWGCADPGQLDWLDPPPAPAMETARELLRQLGALDDAGRLTPVGRAMGGVGSDPRLAAMLCHAANEGEGGATAALLTAILEDPPRGGSTDLRDHFDRPSPLWRRRARQLAKRLPPSAGRPDIGQAQMLLAWGFRDRIARRRDASGRYQLANGLGAALAADDPLSAVEWLIVPELQQVGQSPNAAIRLAMPLDIGDLAARRPQWFTFSTAMEWDAGKGSLRVIKREKIGNLAVREYPQAKPSAELMQQALIGWVGEQGLSALNWSEDAEQLRERILCAGEWLPGEDWPAADDAALLAGLSSWLSPSLSGVSDARALRQVNVADALLRLLDWRQRQRLDSALPSHYTVPTGSRLPVRYRHGEPPILSVRMQEMFGEQRTPMLAEGRVALVLALLSPARRPLQITSDLAAFWQGAYREVQKEMKGRYPKHVWPDDPGRAAPTRHVKKHRLE</sequence>
<dbReference type="PANTHER" id="PTHR43519">
    <property type="entry name" value="ATP-DEPENDENT RNA HELICASE HRPB"/>
    <property type="match status" value="1"/>
</dbReference>
<reference evidence="8 9" key="1">
    <citation type="submission" date="2019-04" db="EMBL/GenBank/DDBJ databases">
        <authorList>
            <person name="Li M."/>
            <person name="Gao C."/>
        </authorList>
    </citation>
    <scope>NUCLEOTIDE SEQUENCE [LARGE SCALE GENOMIC DNA]</scope>
    <source>
        <strain evidence="8 9">BGMRC 2031</strain>
    </source>
</reference>
<proteinExistence type="predicted"/>
<evidence type="ECO:0000256" key="3">
    <source>
        <dbReference type="ARBA" id="ARBA00022806"/>
    </source>
</evidence>
<dbReference type="EC" id="3.6.4.13" evidence="8"/>
<keyword evidence="9" id="KW-1185">Reference proteome</keyword>
<dbReference type="Proteomes" id="UP000305202">
    <property type="component" value="Unassembled WGS sequence"/>
</dbReference>
<dbReference type="PANTHER" id="PTHR43519:SF1">
    <property type="entry name" value="ATP-DEPENDENT RNA HELICASE HRPB"/>
    <property type="match status" value="1"/>
</dbReference>